<evidence type="ECO:0000313" key="3">
    <source>
        <dbReference type="Proteomes" id="UP000217785"/>
    </source>
</evidence>
<feature type="domain" description="DUF4158" evidence="1">
    <location>
        <begin position="7"/>
        <end position="154"/>
    </location>
</feature>
<comment type="caution">
    <text evidence="2">The sequence shown here is derived from an EMBL/GenBank/DDBJ whole genome shotgun (WGS) entry which is preliminary data.</text>
</comment>
<organism evidence="2 3">
    <name type="scientific">Effusibacillus lacus</name>
    <dbReference type="NCBI Taxonomy" id="1348429"/>
    <lineage>
        <taxon>Bacteria</taxon>
        <taxon>Bacillati</taxon>
        <taxon>Bacillota</taxon>
        <taxon>Bacilli</taxon>
        <taxon>Bacillales</taxon>
        <taxon>Alicyclobacillaceae</taxon>
        <taxon>Effusibacillus</taxon>
    </lineage>
</organism>
<protein>
    <submittedName>
        <fullName evidence="2">Transposase</fullName>
    </submittedName>
</protein>
<reference evidence="3" key="1">
    <citation type="submission" date="2017-07" db="EMBL/GenBank/DDBJ databases">
        <title>Draft genome sequence of Effusibacillus lacus strain skLN1.</title>
        <authorList>
            <person name="Watanabe M."/>
            <person name="Kojima H."/>
            <person name="Fukui M."/>
        </authorList>
    </citation>
    <scope>NUCLEOTIDE SEQUENCE [LARGE SCALE GENOMIC DNA]</scope>
    <source>
        <strain evidence="3">skLN1</strain>
    </source>
</reference>
<dbReference type="EMBL" id="BDUF01000057">
    <property type="protein sequence ID" value="GAX90446.1"/>
    <property type="molecule type" value="Genomic_DNA"/>
</dbReference>
<dbReference type="Pfam" id="PF13700">
    <property type="entry name" value="DUF4158"/>
    <property type="match status" value="1"/>
</dbReference>
<accession>A0A292YMN3</accession>
<evidence type="ECO:0000313" key="2">
    <source>
        <dbReference type="EMBL" id="GAX90446.1"/>
    </source>
</evidence>
<name>A0A292YMN3_9BACL</name>
<dbReference type="AlphaFoldDB" id="A0A292YMN3"/>
<keyword evidence="3" id="KW-1185">Reference proteome</keyword>
<evidence type="ECO:0000259" key="1">
    <source>
        <dbReference type="Pfam" id="PF13700"/>
    </source>
</evidence>
<dbReference type="InterPro" id="IPR025296">
    <property type="entry name" value="DUF4158"/>
</dbReference>
<sequence length="189" mass="22762">MKRNWELDELIEHFTILPNEMKLIENKTGETKIGFAVLLKFFQYEARFPTQKYEVPKAVIAYIAKQLFQDPSLYAQYDWTGRSITYHRTQIREYFGFREDTIQDAQDMIDWLCKNVLYHDHEFEHLQETVYRRFRELKIVPPSQDRIERLIRSAIHSYEEQFFQSTFQKLLESSLTKLDSSGQHYISGC</sequence>
<dbReference type="OrthoDB" id="51846at2"/>
<dbReference type="Proteomes" id="UP000217785">
    <property type="component" value="Unassembled WGS sequence"/>
</dbReference>
<dbReference type="RefSeq" id="WP_096182174.1">
    <property type="nucleotide sequence ID" value="NZ_BDUF01000057.1"/>
</dbReference>
<proteinExistence type="predicted"/>
<gene>
    <name evidence="2" type="ORF">EFBL_2073</name>
</gene>